<keyword evidence="10" id="KW-0675">Receptor</keyword>
<dbReference type="GO" id="GO:0002860">
    <property type="term" value="P:positive regulation of natural killer cell mediated cytotoxicity directed against tumor cell target"/>
    <property type="evidence" value="ECO:0007669"/>
    <property type="project" value="TreeGrafter"/>
</dbReference>
<dbReference type="GO" id="GO:0005925">
    <property type="term" value="C:focal adhesion"/>
    <property type="evidence" value="ECO:0007669"/>
    <property type="project" value="TreeGrafter"/>
</dbReference>
<dbReference type="PROSITE" id="PS50835">
    <property type="entry name" value="IG_LIKE"/>
    <property type="match status" value="3"/>
</dbReference>
<evidence type="ECO:0000313" key="10">
    <source>
        <dbReference type="EMBL" id="BAC41712.1"/>
    </source>
</evidence>
<feature type="transmembrane region" description="Helical" evidence="7">
    <location>
        <begin position="344"/>
        <end position="364"/>
    </location>
</feature>
<feature type="signal peptide" evidence="8">
    <location>
        <begin position="1"/>
        <end position="26"/>
    </location>
</feature>
<keyword evidence="8" id="KW-0732">Signal</keyword>
<keyword evidence="3 7" id="KW-1133">Transmembrane helix</keyword>
<dbReference type="GO" id="GO:0046814">
    <property type="term" value="P:coreceptor-mediated virion attachment to host cell"/>
    <property type="evidence" value="ECO:0007669"/>
    <property type="project" value="TreeGrafter"/>
</dbReference>
<feature type="domain" description="Ig-like" evidence="9">
    <location>
        <begin position="147"/>
        <end position="243"/>
    </location>
</feature>
<evidence type="ECO:0000256" key="6">
    <source>
        <dbReference type="SAM" id="MobiDB-lite"/>
    </source>
</evidence>
<dbReference type="InterPro" id="IPR003599">
    <property type="entry name" value="Ig_sub"/>
</dbReference>
<dbReference type="GO" id="GO:0002891">
    <property type="term" value="P:positive regulation of immunoglobulin mediated immune response"/>
    <property type="evidence" value="ECO:0007669"/>
    <property type="project" value="TreeGrafter"/>
</dbReference>
<feature type="domain" description="Ig-like" evidence="9">
    <location>
        <begin position="23"/>
        <end position="142"/>
    </location>
</feature>
<feature type="compositionally biased region" description="Polar residues" evidence="6">
    <location>
        <begin position="377"/>
        <end position="403"/>
    </location>
</feature>
<dbReference type="SUPFAM" id="SSF48726">
    <property type="entry name" value="Immunoglobulin"/>
    <property type="match status" value="3"/>
</dbReference>
<dbReference type="GO" id="GO:0007156">
    <property type="term" value="P:homophilic cell adhesion via plasma membrane adhesion molecules"/>
    <property type="evidence" value="ECO:0007669"/>
    <property type="project" value="TreeGrafter"/>
</dbReference>
<dbReference type="EMBL" id="AB086137">
    <property type="protein sequence ID" value="BAC41712.1"/>
    <property type="molecule type" value="Genomic_DNA"/>
</dbReference>
<dbReference type="SMART" id="SM00409">
    <property type="entry name" value="IG"/>
    <property type="match status" value="3"/>
</dbReference>
<dbReference type="GO" id="GO:0001675">
    <property type="term" value="P:acrosome assembly"/>
    <property type="evidence" value="ECO:0007669"/>
    <property type="project" value="TreeGrafter"/>
</dbReference>
<gene>
    <name evidence="10" type="primary">pvr</name>
</gene>
<evidence type="ECO:0000256" key="3">
    <source>
        <dbReference type="ARBA" id="ARBA00022989"/>
    </source>
</evidence>
<dbReference type="Pfam" id="PF08205">
    <property type="entry name" value="C2-set_2"/>
    <property type="match status" value="1"/>
</dbReference>
<dbReference type="PANTHER" id="PTHR47387:SF2">
    <property type="entry name" value="PVR CELL ADHESION MOLECULE"/>
    <property type="match status" value="1"/>
</dbReference>
<evidence type="ECO:0000256" key="2">
    <source>
        <dbReference type="ARBA" id="ARBA00022692"/>
    </source>
</evidence>
<evidence type="ECO:0000256" key="1">
    <source>
        <dbReference type="ARBA" id="ARBA00004479"/>
    </source>
</evidence>
<dbReference type="PANTHER" id="PTHR47387">
    <property type="entry name" value="NECTIN-2"/>
    <property type="match status" value="1"/>
</dbReference>
<reference evidence="10" key="1">
    <citation type="journal article" date="2003" name="Arch. Virol.">
        <title>Host range of poliovirus is restricted to simians because of a rapid sequence change of the poliovirus receptor gene during evolution.</title>
        <authorList>
            <person name="Ida-Hosonuma M."/>
            <person name="Sasaki Y."/>
            <person name="Toyoda H."/>
            <person name="Nomoto A."/>
            <person name="Gotoh O."/>
            <person name="Yonekawa H."/>
            <person name="Koike S."/>
        </authorList>
    </citation>
    <scope>NUCLEOTIDE SEQUENCE</scope>
</reference>
<dbReference type="InterPro" id="IPR007110">
    <property type="entry name" value="Ig-like_dom"/>
</dbReference>
<proteinExistence type="predicted"/>
<feature type="domain" description="Ig-like" evidence="9">
    <location>
        <begin position="248"/>
        <end position="330"/>
    </location>
</feature>
<feature type="region of interest" description="Disordered" evidence="6">
    <location>
        <begin position="373"/>
        <end position="403"/>
    </location>
</feature>
<protein>
    <submittedName>
        <fullName evidence="10">Poliovirus receptor</fullName>
    </submittedName>
</protein>
<dbReference type="InterPro" id="IPR013106">
    <property type="entry name" value="Ig_V-set"/>
</dbReference>
<comment type="subcellular location">
    <subcellularLocation>
        <location evidence="1">Membrane</location>
        <topology evidence="1">Single-pass type I membrane protein</topology>
    </subcellularLocation>
</comment>
<evidence type="ECO:0000256" key="8">
    <source>
        <dbReference type="SAM" id="SignalP"/>
    </source>
</evidence>
<dbReference type="InterPro" id="IPR013162">
    <property type="entry name" value="CD80_C2-set"/>
</dbReference>
<dbReference type="FunFam" id="2.60.40.10:FF:000619">
    <property type="entry name" value="Nectin cell adhesion molecule 2"/>
    <property type="match status" value="1"/>
</dbReference>
<dbReference type="Pfam" id="PF07686">
    <property type="entry name" value="V-set"/>
    <property type="match status" value="1"/>
</dbReference>
<sequence length="403" mass="43223">MARGWPSAWLPLVLSLLSLSWSPSEAETVDVHAPAQVRGLLGGNVTLPCHLQLLDPSVQVTQVTWMRRQPAGQPSSVAVYHPARSPWYFDPERVRFAAARSRSELRDASLVVSQLHIEDEANYTCQFATFPHGSRSASTWLSVLARPQNTAEALKVPPSLFTLKPVPVARCVSTGGRPPARITWSPHLNEIVNESQVPGPLPGTFTVTSLLTVVPSSQVDGKTVTCVVEHESLEEADLSVSLTVYYPPEVNISGYDGNWYLGQSEASLTCNVRSNPAPVHYNWSTTTGPLPPSAVAQGSQLLINSVDKSINTTFICTVTNAVGTHQGELTIVLNERSDSGSSHVPIIIISVTLGILGLVALFGYCRLRSTRPEGGSPTANGIIYSSVSTEGGSPQDTQRGGAR</sequence>
<dbReference type="GO" id="GO:0033005">
    <property type="term" value="P:positive regulation of mast cell activation"/>
    <property type="evidence" value="ECO:0007669"/>
    <property type="project" value="TreeGrafter"/>
</dbReference>
<accession>Q8HY15</accession>
<dbReference type="GO" id="GO:0050839">
    <property type="term" value="F:cell adhesion molecule binding"/>
    <property type="evidence" value="ECO:0007669"/>
    <property type="project" value="TreeGrafter"/>
</dbReference>
<dbReference type="GO" id="GO:0005886">
    <property type="term" value="C:plasma membrane"/>
    <property type="evidence" value="ECO:0007669"/>
    <property type="project" value="TreeGrafter"/>
</dbReference>
<dbReference type="InterPro" id="IPR036179">
    <property type="entry name" value="Ig-like_dom_sf"/>
</dbReference>
<dbReference type="Gene3D" id="2.60.40.10">
    <property type="entry name" value="Immunoglobulins"/>
    <property type="match status" value="3"/>
</dbReference>
<dbReference type="InterPro" id="IPR052659">
    <property type="entry name" value="Nectin/PVR"/>
</dbReference>
<dbReference type="AlphaFoldDB" id="Q8HY15"/>
<feature type="chain" id="PRO_5004307705" evidence="8">
    <location>
        <begin position="27"/>
        <end position="403"/>
    </location>
</feature>
<keyword evidence="4 7" id="KW-0472">Membrane</keyword>
<evidence type="ECO:0000256" key="4">
    <source>
        <dbReference type="ARBA" id="ARBA00023136"/>
    </source>
</evidence>
<organism evidence="10">
    <name type="scientific">Lemur catta</name>
    <name type="common">Ring-tailed lemur</name>
    <dbReference type="NCBI Taxonomy" id="9447"/>
    <lineage>
        <taxon>Eukaryota</taxon>
        <taxon>Metazoa</taxon>
        <taxon>Chordata</taxon>
        <taxon>Craniata</taxon>
        <taxon>Vertebrata</taxon>
        <taxon>Euteleostomi</taxon>
        <taxon>Mammalia</taxon>
        <taxon>Eutheria</taxon>
        <taxon>Euarchontoglires</taxon>
        <taxon>Primates</taxon>
        <taxon>Strepsirrhini</taxon>
        <taxon>Lemuriformes</taxon>
        <taxon>Lemuridae</taxon>
        <taxon>Lemur</taxon>
    </lineage>
</organism>
<name>Q8HY15_LEMCA</name>
<dbReference type="GO" id="GO:0050862">
    <property type="term" value="P:positive regulation of T cell receptor signaling pathway"/>
    <property type="evidence" value="ECO:0007669"/>
    <property type="project" value="TreeGrafter"/>
</dbReference>
<evidence type="ECO:0000259" key="9">
    <source>
        <dbReference type="PROSITE" id="PS50835"/>
    </source>
</evidence>
<dbReference type="InterPro" id="IPR013783">
    <property type="entry name" value="Ig-like_fold"/>
</dbReference>
<keyword evidence="2 7" id="KW-0812">Transmembrane</keyword>
<evidence type="ECO:0000256" key="5">
    <source>
        <dbReference type="ARBA" id="ARBA00023157"/>
    </source>
</evidence>
<dbReference type="SMART" id="SM00406">
    <property type="entry name" value="IGv"/>
    <property type="match status" value="1"/>
</dbReference>
<dbReference type="GO" id="GO:0043296">
    <property type="term" value="C:apical junction complex"/>
    <property type="evidence" value="ECO:0007669"/>
    <property type="project" value="TreeGrafter"/>
</dbReference>
<dbReference type="Pfam" id="PF13927">
    <property type="entry name" value="Ig_3"/>
    <property type="match status" value="1"/>
</dbReference>
<keyword evidence="5" id="KW-1015">Disulfide bond</keyword>
<evidence type="ECO:0000256" key="7">
    <source>
        <dbReference type="SAM" id="Phobius"/>
    </source>
</evidence>